<feature type="non-terminal residue" evidence="2">
    <location>
        <position position="1"/>
    </location>
</feature>
<proteinExistence type="predicted"/>
<dbReference type="Proteomes" id="UP001153365">
    <property type="component" value="Unassembled WGS sequence"/>
</dbReference>
<protein>
    <submittedName>
        <fullName evidence="2">Expressed protein</fullName>
    </submittedName>
</protein>
<feature type="signal peptide" evidence="1">
    <location>
        <begin position="1"/>
        <end position="29"/>
    </location>
</feature>
<organism evidence="2 3">
    <name type="scientific">Phakopsora pachyrhizi</name>
    <name type="common">Asian soybean rust disease fungus</name>
    <dbReference type="NCBI Taxonomy" id="170000"/>
    <lineage>
        <taxon>Eukaryota</taxon>
        <taxon>Fungi</taxon>
        <taxon>Dikarya</taxon>
        <taxon>Basidiomycota</taxon>
        <taxon>Pucciniomycotina</taxon>
        <taxon>Pucciniomycetes</taxon>
        <taxon>Pucciniales</taxon>
        <taxon>Phakopsoraceae</taxon>
        <taxon>Phakopsora</taxon>
    </lineage>
</organism>
<keyword evidence="1" id="KW-0732">Signal</keyword>
<evidence type="ECO:0000313" key="3">
    <source>
        <dbReference type="Proteomes" id="UP001153365"/>
    </source>
</evidence>
<keyword evidence="3" id="KW-1185">Reference proteome</keyword>
<reference evidence="2" key="1">
    <citation type="submission" date="2022-06" db="EMBL/GenBank/DDBJ databases">
        <authorList>
            <consortium name="SYNGENTA / RWTH Aachen University"/>
        </authorList>
    </citation>
    <scope>NUCLEOTIDE SEQUENCE</scope>
</reference>
<comment type="caution">
    <text evidence="2">The sequence shown here is derived from an EMBL/GenBank/DDBJ whole genome shotgun (WGS) entry which is preliminary data.</text>
</comment>
<name>A0AAV0AM31_PHAPC</name>
<gene>
    <name evidence="2" type="ORF">PPACK8108_LOCUS4445</name>
</gene>
<dbReference type="EMBL" id="CALTRL010000811">
    <property type="protein sequence ID" value="CAH7669797.1"/>
    <property type="molecule type" value="Genomic_DNA"/>
</dbReference>
<sequence length="75" mass="8620">WQHFLLGSLPLPLASPIVLLACKMSCTHSLIPVGLKRSNKDPLPERLRRITAQLVRSQDLRSFRVFRITEARELE</sequence>
<evidence type="ECO:0000256" key="1">
    <source>
        <dbReference type="SAM" id="SignalP"/>
    </source>
</evidence>
<dbReference type="AlphaFoldDB" id="A0AAV0AM31"/>
<feature type="chain" id="PRO_5043919835" evidence="1">
    <location>
        <begin position="30"/>
        <end position="75"/>
    </location>
</feature>
<evidence type="ECO:0000313" key="2">
    <source>
        <dbReference type="EMBL" id="CAH7669797.1"/>
    </source>
</evidence>
<accession>A0AAV0AM31</accession>